<dbReference type="OrthoDB" id="2960936at2759"/>
<dbReference type="EMBL" id="MCFL01000053">
    <property type="protein sequence ID" value="ORZ31940.1"/>
    <property type="molecule type" value="Genomic_DNA"/>
</dbReference>
<comment type="catalytic activity">
    <reaction evidence="10">
        <text>[protein]-C-terminal L-amino acid-glycyl-phosphatidylethanolamide + H2O = [protein]-C-terminal L-amino acid-glycine + a 1,2-diacyl-sn-glycero-3-phosphoethanolamine</text>
        <dbReference type="Rhea" id="RHEA:67548"/>
        <dbReference type="Rhea" id="RHEA-COMP:17323"/>
        <dbReference type="Rhea" id="RHEA-COMP:17324"/>
        <dbReference type="ChEBI" id="CHEBI:15377"/>
        <dbReference type="ChEBI" id="CHEBI:64612"/>
        <dbReference type="ChEBI" id="CHEBI:172940"/>
        <dbReference type="ChEBI" id="CHEBI:172941"/>
    </reaction>
    <physiologicalReaction direction="left-to-right" evidence="10">
        <dbReference type="Rhea" id="RHEA:67549"/>
    </physiologicalReaction>
</comment>
<evidence type="ECO:0000256" key="9">
    <source>
        <dbReference type="ARBA" id="ARBA00023006"/>
    </source>
</evidence>
<dbReference type="InterPro" id="IPR038765">
    <property type="entry name" value="Papain-like_cys_pep_sf"/>
</dbReference>
<proteinExistence type="inferred from homology"/>
<feature type="compositionally biased region" description="Low complexity" evidence="12">
    <location>
        <begin position="276"/>
        <end position="302"/>
    </location>
</feature>
<keyword evidence="15" id="KW-1185">Reference proteome</keyword>
<dbReference type="SUPFAM" id="SSF54001">
    <property type="entry name" value="Cysteine proteinases"/>
    <property type="match status" value="2"/>
</dbReference>
<evidence type="ECO:0000256" key="11">
    <source>
        <dbReference type="ARBA" id="ARBA00030240"/>
    </source>
</evidence>
<keyword evidence="8" id="KW-0653">Protein transport</keyword>
<feature type="domain" description="Peptidase C54 catalytic" evidence="13">
    <location>
        <begin position="807"/>
        <end position="866"/>
    </location>
</feature>
<feature type="region of interest" description="Disordered" evidence="12">
    <location>
        <begin position="751"/>
        <end position="770"/>
    </location>
</feature>
<evidence type="ECO:0000256" key="12">
    <source>
        <dbReference type="SAM" id="MobiDB-lite"/>
    </source>
</evidence>
<keyword evidence="4" id="KW-0963">Cytoplasm</keyword>
<feature type="region of interest" description="Disordered" evidence="12">
    <location>
        <begin position="367"/>
        <end position="458"/>
    </location>
</feature>
<feature type="compositionally biased region" description="Low complexity" evidence="12">
    <location>
        <begin position="403"/>
        <end position="414"/>
    </location>
</feature>
<evidence type="ECO:0000256" key="8">
    <source>
        <dbReference type="ARBA" id="ARBA00022927"/>
    </source>
</evidence>
<dbReference type="GO" id="GO:0034727">
    <property type="term" value="P:piecemeal microautophagy of the nucleus"/>
    <property type="evidence" value="ECO:0007669"/>
    <property type="project" value="TreeGrafter"/>
</dbReference>
<dbReference type="GO" id="GO:0035973">
    <property type="term" value="P:aggrephagy"/>
    <property type="evidence" value="ECO:0007669"/>
    <property type="project" value="TreeGrafter"/>
</dbReference>
<feature type="region of interest" description="Disordered" evidence="12">
    <location>
        <begin position="884"/>
        <end position="953"/>
    </location>
</feature>
<evidence type="ECO:0000259" key="13">
    <source>
        <dbReference type="Pfam" id="PF03416"/>
    </source>
</evidence>
<keyword evidence="9" id="KW-0072">Autophagy</keyword>
<evidence type="ECO:0000256" key="6">
    <source>
        <dbReference type="ARBA" id="ARBA00022801"/>
    </source>
</evidence>
<evidence type="ECO:0000313" key="15">
    <source>
        <dbReference type="Proteomes" id="UP000193411"/>
    </source>
</evidence>
<keyword evidence="6" id="KW-0378">Hydrolase</keyword>
<dbReference type="GO" id="GO:0016485">
    <property type="term" value="P:protein processing"/>
    <property type="evidence" value="ECO:0007669"/>
    <property type="project" value="TreeGrafter"/>
</dbReference>
<sequence length="1064" mass="111349">MEFLNSTTTGATVGSWLYRVANAPEYESSVLHAIGPGQVTVLGQSTIHLDHSYSLASVPIPTDPLATVHRDPLVTPAAAVNSRPVTAAVAISSTSPSSLVAGLTQMARGAAEHLVATVATSPISPTFSSVSTAPATTSVSAVTSTPTMLTHRSTPVDVPNSFTSPHPRSRHTNRTESWAILDSDTADCISSYIATHANGATPTAPSCIQTPRANGAVTDSLANLALTESAIDVGAWHTHQPSPPAAAAASATHLSGSPVFIPNLASPRASRPMAGTPQTARASPPATTPPTAAAGRAGVTRRLSGAKLSSSVISMPDEDDDDDDDEFSDSDRSMSVIAGSSSGEVLGAGSAGNDTVVLDMMGASAFVDSSSGSEPHERRRQVVAMEEESGGGSGDGGIFTLVTTIPGTTPPQTTVSKPRGRKASMDLDDFLHPDDDLLDNSTHHPRTRPFGASAARNPPAPHPLLSPLLGTWHALPWFTYRTGLDHNTFRSDTGWGCMHRTVQMLVARAFLTCVFDVPHVSAKFATRERGYRAVMDMFGDNVREASGSGGWTSGGGGAFALPKICEVGAQQFGVRPGAWFSPTVAAQVMHRLNDRRRVAAGLRASSELMGRTPAGGGFGGGSGTTLADELIEIIAKHPLGNAVDLVTHVAMDGMITPEPIVGKAYVMGDAPNGKPLVGGAEEAKAEAERGRWRPLLLMVPVRLGLDEIGKQYVPSLVDVFSWPQFVGCAGGRKDASLYFAGTWTRPIGFSGGGGGGASHGTTSTLDETRPHQGRAVPVVTHWSPPRPSGQPDVAHLVPPASSLLSRTSLLFLDPHFPQPIPPPTSSIPNPSYHTSVIRALPMSRLDPCMLLGFLFRTYRDWEDFLDRANAWDSQAALFSVPDGWSALSRPSTADGNERNDRPRKGDGDDQRNGADGNDDLDGDVPFGLDSGLLDQVSNVEPVSPVGGRLRQPTPIKAIGVPSLSSSQPVSPHQVSKPTSIPPLIPAHMSRIPKPSSLPSASACRVDLKCRGTVSSKGGIDRKAGEPLSKAELVSPYVHISPKTPTAAVGSGRGQHLAGHHVPLR</sequence>
<dbReference type="InterPro" id="IPR005078">
    <property type="entry name" value="Peptidase_C54"/>
</dbReference>
<dbReference type="GO" id="GO:0004197">
    <property type="term" value="F:cysteine-type endopeptidase activity"/>
    <property type="evidence" value="ECO:0007669"/>
    <property type="project" value="TreeGrafter"/>
</dbReference>
<feature type="region of interest" description="Disordered" evidence="12">
    <location>
        <begin position="1043"/>
        <end position="1064"/>
    </location>
</feature>
<dbReference type="InterPro" id="IPR046792">
    <property type="entry name" value="Peptidase_C54_cat"/>
</dbReference>
<evidence type="ECO:0000256" key="7">
    <source>
        <dbReference type="ARBA" id="ARBA00022807"/>
    </source>
</evidence>
<comment type="caution">
    <text evidence="14">The sequence shown here is derived from an EMBL/GenBank/DDBJ whole genome shotgun (WGS) entry which is preliminary data.</text>
</comment>
<dbReference type="GO" id="GO:0000423">
    <property type="term" value="P:mitophagy"/>
    <property type="evidence" value="ECO:0007669"/>
    <property type="project" value="TreeGrafter"/>
</dbReference>
<evidence type="ECO:0000313" key="14">
    <source>
        <dbReference type="EMBL" id="ORZ31940.1"/>
    </source>
</evidence>
<feature type="region of interest" description="Disordered" evidence="12">
    <location>
        <begin position="143"/>
        <end position="173"/>
    </location>
</feature>
<dbReference type="GO" id="GO:0019786">
    <property type="term" value="F:protein-phosphatidylethanolamide deconjugating activity"/>
    <property type="evidence" value="ECO:0007669"/>
    <property type="project" value="InterPro"/>
</dbReference>
<evidence type="ECO:0000256" key="10">
    <source>
        <dbReference type="ARBA" id="ARBA00029362"/>
    </source>
</evidence>
<dbReference type="Proteomes" id="UP000193411">
    <property type="component" value="Unassembled WGS sequence"/>
</dbReference>
<comment type="similarity">
    <text evidence="2">Belongs to the peptidase C54 family.</text>
</comment>
<dbReference type="GO" id="GO:0005737">
    <property type="term" value="C:cytoplasm"/>
    <property type="evidence" value="ECO:0007669"/>
    <property type="project" value="UniProtKB-SubCell"/>
</dbReference>
<keyword evidence="7" id="KW-0788">Thiol protease</keyword>
<gene>
    <name evidence="14" type="ORF">BCR44DRAFT_1441370</name>
</gene>
<comment type="subcellular location">
    <subcellularLocation>
        <location evidence="1">Cytoplasm</location>
    </subcellularLocation>
</comment>
<evidence type="ECO:0000256" key="5">
    <source>
        <dbReference type="ARBA" id="ARBA00022670"/>
    </source>
</evidence>
<dbReference type="AlphaFoldDB" id="A0A1Y2HBI2"/>
<keyword evidence="3" id="KW-0813">Transport</keyword>
<feature type="domain" description="Peptidase C54 catalytic" evidence="13">
    <location>
        <begin position="473"/>
        <end position="742"/>
    </location>
</feature>
<reference evidence="14 15" key="1">
    <citation type="submission" date="2016-07" db="EMBL/GenBank/DDBJ databases">
        <title>Pervasive Adenine N6-methylation of Active Genes in Fungi.</title>
        <authorList>
            <consortium name="DOE Joint Genome Institute"/>
            <person name="Mondo S.J."/>
            <person name="Dannebaum R.O."/>
            <person name="Kuo R.C."/>
            <person name="Labutti K."/>
            <person name="Haridas S."/>
            <person name="Kuo A."/>
            <person name="Salamov A."/>
            <person name="Ahrendt S.R."/>
            <person name="Lipzen A."/>
            <person name="Sullivan W."/>
            <person name="Andreopoulos W.B."/>
            <person name="Clum A."/>
            <person name="Lindquist E."/>
            <person name="Daum C."/>
            <person name="Ramamoorthy G.K."/>
            <person name="Gryganskyi A."/>
            <person name="Culley D."/>
            <person name="Magnuson J.K."/>
            <person name="James T.Y."/>
            <person name="O'Malley M.A."/>
            <person name="Stajich J.E."/>
            <person name="Spatafora J.W."/>
            <person name="Visel A."/>
            <person name="Grigoriev I.V."/>
        </authorList>
    </citation>
    <scope>NUCLEOTIDE SEQUENCE [LARGE SCALE GENOMIC DNA]</scope>
    <source>
        <strain evidence="14 15">PL171</strain>
    </source>
</reference>
<protein>
    <recommendedName>
        <fullName evidence="11">Autophagy-related protein 4</fullName>
    </recommendedName>
</protein>
<dbReference type="GO" id="GO:0000045">
    <property type="term" value="P:autophagosome assembly"/>
    <property type="evidence" value="ECO:0007669"/>
    <property type="project" value="TreeGrafter"/>
</dbReference>
<feature type="region of interest" description="Disordered" evidence="12">
    <location>
        <begin position="259"/>
        <end position="348"/>
    </location>
</feature>
<evidence type="ECO:0000256" key="3">
    <source>
        <dbReference type="ARBA" id="ARBA00022448"/>
    </source>
</evidence>
<evidence type="ECO:0000256" key="4">
    <source>
        <dbReference type="ARBA" id="ARBA00022490"/>
    </source>
</evidence>
<evidence type="ECO:0000256" key="2">
    <source>
        <dbReference type="ARBA" id="ARBA00010958"/>
    </source>
</evidence>
<feature type="compositionally biased region" description="Acidic residues" evidence="12">
    <location>
        <begin position="316"/>
        <end position="328"/>
    </location>
</feature>
<dbReference type="STRING" id="765915.A0A1Y2HBI2"/>
<dbReference type="PANTHER" id="PTHR22624">
    <property type="entry name" value="CYSTEINE PROTEASE ATG4"/>
    <property type="match status" value="1"/>
</dbReference>
<evidence type="ECO:0000256" key="1">
    <source>
        <dbReference type="ARBA" id="ARBA00004496"/>
    </source>
</evidence>
<name>A0A1Y2HBI2_9FUNG</name>
<keyword evidence="5" id="KW-0645">Protease</keyword>
<feature type="compositionally biased region" description="Basic and acidic residues" evidence="12">
    <location>
        <begin position="895"/>
        <end position="912"/>
    </location>
</feature>
<organism evidence="14 15">
    <name type="scientific">Catenaria anguillulae PL171</name>
    <dbReference type="NCBI Taxonomy" id="765915"/>
    <lineage>
        <taxon>Eukaryota</taxon>
        <taxon>Fungi</taxon>
        <taxon>Fungi incertae sedis</taxon>
        <taxon>Blastocladiomycota</taxon>
        <taxon>Blastocladiomycetes</taxon>
        <taxon>Blastocladiales</taxon>
        <taxon>Catenariaceae</taxon>
        <taxon>Catenaria</taxon>
    </lineage>
</organism>
<dbReference type="GO" id="GO:0015031">
    <property type="term" value="P:protein transport"/>
    <property type="evidence" value="ECO:0007669"/>
    <property type="project" value="UniProtKB-KW"/>
</dbReference>
<dbReference type="PANTHER" id="PTHR22624:SF49">
    <property type="entry name" value="CYSTEINE PROTEASE"/>
    <property type="match status" value="1"/>
</dbReference>
<dbReference type="Pfam" id="PF03416">
    <property type="entry name" value="Peptidase_C54"/>
    <property type="match status" value="2"/>
</dbReference>
<feature type="compositionally biased region" description="Basic and acidic residues" evidence="12">
    <location>
        <begin position="423"/>
        <end position="435"/>
    </location>
</feature>
<accession>A0A1Y2HBI2</accession>